<dbReference type="STRING" id="1777141.AWB80_02888"/>
<dbReference type="RefSeq" id="WP_061175360.1">
    <property type="nucleotide sequence ID" value="NZ_FCOE02000008.1"/>
</dbReference>
<protein>
    <submittedName>
        <fullName evidence="1">Uncharacterized protein</fullName>
    </submittedName>
</protein>
<comment type="caution">
    <text evidence="1">The sequence shown here is derived from an EMBL/GenBank/DDBJ whole genome shotgun (WGS) entry which is preliminary data.</text>
</comment>
<accession>A0A158B0K6</accession>
<dbReference type="OrthoDB" id="9134141at2"/>
<proteinExistence type="predicted"/>
<evidence type="ECO:0000313" key="1">
    <source>
        <dbReference type="EMBL" id="SAK63602.1"/>
    </source>
</evidence>
<reference evidence="1" key="1">
    <citation type="submission" date="2016-01" db="EMBL/GenBank/DDBJ databases">
        <authorList>
            <person name="Peeters C."/>
        </authorList>
    </citation>
    <scope>NUCLEOTIDE SEQUENCE [LARGE SCALE GENOMIC DNA]</scope>
    <source>
        <strain evidence="1">LMG 29323</strain>
    </source>
</reference>
<gene>
    <name evidence="1" type="ORF">AWB80_02888</name>
</gene>
<keyword evidence="2" id="KW-1185">Reference proteome</keyword>
<name>A0A158B0K6_9BURK</name>
<evidence type="ECO:0000313" key="2">
    <source>
        <dbReference type="Proteomes" id="UP000054911"/>
    </source>
</evidence>
<sequence>MNDLSQPAPLFHLVTLSEEVPTTLFGHVTVSELANRVLSNLYAEHDPETDAEGFGHALLCESVRGENGERMTPEFIRSLPNRALPDLKLLMQAAVRVNGMERADVEKE</sequence>
<dbReference type="Proteomes" id="UP000054911">
    <property type="component" value="Unassembled WGS sequence"/>
</dbReference>
<organism evidence="1 2">
    <name type="scientific">Caballeronia pedi</name>
    <dbReference type="NCBI Taxonomy" id="1777141"/>
    <lineage>
        <taxon>Bacteria</taxon>
        <taxon>Pseudomonadati</taxon>
        <taxon>Pseudomonadota</taxon>
        <taxon>Betaproteobacteria</taxon>
        <taxon>Burkholderiales</taxon>
        <taxon>Burkholderiaceae</taxon>
        <taxon>Caballeronia</taxon>
    </lineage>
</organism>
<dbReference type="AlphaFoldDB" id="A0A158B0K6"/>
<dbReference type="EMBL" id="FCOE02000008">
    <property type="protein sequence ID" value="SAK63602.1"/>
    <property type="molecule type" value="Genomic_DNA"/>
</dbReference>